<feature type="region of interest" description="Disordered" evidence="1">
    <location>
        <begin position="48"/>
        <end position="101"/>
    </location>
</feature>
<feature type="compositionally biased region" description="Basic residues" evidence="1">
    <location>
        <begin position="48"/>
        <end position="60"/>
    </location>
</feature>
<gene>
    <name evidence="2" type="ORF">GSOID_T00029346001</name>
</gene>
<dbReference type="AlphaFoldDB" id="E4Y912"/>
<proteinExistence type="predicted"/>
<organism evidence="2">
    <name type="scientific">Oikopleura dioica</name>
    <name type="common">Tunicate</name>
    <dbReference type="NCBI Taxonomy" id="34765"/>
    <lineage>
        <taxon>Eukaryota</taxon>
        <taxon>Metazoa</taxon>
        <taxon>Chordata</taxon>
        <taxon>Tunicata</taxon>
        <taxon>Appendicularia</taxon>
        <taxon>Copelata</taxon>
        <taxon>Oikopleuridae</taxon>
        <taxon>Oikopleura</taxon>
    </lineage>
</organism>
<reference evidence="2" key="1">
    <citation type="journal article" date="2010" name="Science">
        <title>Plasticity of animal genome architecture unmasked by rapid evolution of a pelagic tunicate.</title>
        <authorList>
            <person name="Denoeud F."/>
            <person name="Henriet S."/>
            <person name="Mungpakdee S."/>
            <person name="Aury J.M."/>
            <person name="Da Silva C."/>
            <person name="Brinkmann H."/>
            <person name="Mikhaleva J."/>
            <person name="Olsen L.C."/>
            <person name="Jubin C."/>
            <person name="Canestro C."/>
            <person name="Bouquet J.M."/>
            <person name="Danks G."/>
            <person name="Poulain J."/>
            <person name="Campsteijn C."/>
            <person name="Adamski M."/>
            <person name="Cross I."/>
            <person name="Yadetie F."/>
            <person name="Muffato M."/>
            <person name="Louis A."/>
            <person name="Butcher S."/>
            <person name="Tsagkogeorga G."/>
            <person name="Konrad A."/>
            <person name="Singh S."/>
            <person name="Jensen M.F."/>
            <person name="Cong E.H."/>
            <person name="Eikeseth-Otteraa H."/>
            <person name="Noel B."/>
            <person name="Anthouard V."/>
            <person name="Porcel B.M."/>
            <person name="Kachouri-Lafond R."/>
            <person name="Nishino A."/>
            <person name="Ugolini M."/>
            <person name="Chourrout P."/>
            <person name="Nishida H."/>
            <person name="Aasland R."/>
            <person name="Huzurbazar S."/>
            <person name="Westhof E."/>
            <person name="Delsuc F."/>
            <person name="Lehrach H."/>
            <person name="Reinhardt R."/>
            <person name="Weissenbach J."/>
            <person name="Roy S.W."/>
            <person name="Artiguenave F."/>
            <person name="Postlethwait J.H."/>
            <person name="Manak J.R."/>
            <person name="Thompson E.M."/>
            <person name="Jaillon O."/>
            <person name="Du Pasquier L."/>
            <person name="Boudinot P."/>
            <person name="Liberles D.A."/>
            <person name="Volff J.N."/>
            <person name="Philippe H."/>
            <person name="Lenhard B."/>
            <person name="Roest Crollius H."/>
            <person name="Wincker P."/>
            <person name="Chourrout D."/>
        </authorList>
    </citation>
    <scope>NUCLEOTIDE SEQUENCE [LARGE SCALE GENOMIC DNA]</scope>
</reference>
<evidence type="ECO:0000313" key="2">
    <source>
        <dbReference type="EMBL" id="CBY32049.1"/>
    </source>
</evidence>
<name>E4Y912_OIKDI</name>
<sequence length="101" mass="11739">MHRATACSYYRRANRVKTCPAAEQRPSLPLRLHSRRRGRISRRRYRATRSWLHSRLRHLPARTGRASPRSSKGQMDRPNDRHSLSSRLQLAGGRVSRQQAG</sequence>
<dbReference type="EMBL" id="FN654331">
    <property type="protein sequence ID" value="CBY32049.1"/>
    <property type="molecule type" value="Genomic_DNA"/>
</dbReference>
<protein>
    <submittedName>
        <fullName evidence="2">Uncharacterized protein</fullName>
    </submittedName>
</protein>
<evidence type="ECO:0000256" key="1">
    <source>
        <dbReference type="SAM" id="MobiDB-lite"/>
    </source>
</evidence>
<feature type="compositionally biased region" description="Basic and acidic residues" evidence="1">
    <location>
        <begin position="74"/>
        <end position="83"/>
    </location>
</feature>
<dbReference type="Proteomes" id="UP000011014">
    <property type="component" value="Unassembled WGS sequence"/>
</dbReference>
<accession>E4Y912</accession>
<dbReference type="PROSITE" id="PS50096">
    <property type="entry name" value="IQ"/>
    <property type="match status" value="1"/>
</dbReference>